<sequence>MNITKRPSAGLPLYSVLGVAISVMVSLLVFSCATARKYDPGAPKVAIARASDAEIAKYGPNFLVNPFKEPSIIVLGKTYDFYIVKISLNLDKQTKIKVIASSQGPSGADTPAAYTQAEFVHFWDVVSNEGGPNDGEYERRKTTIERTVIPELSFSEGSGQNSYFLVFVGKHPVKRPITYEVQVILDSGEAFVFSETLE</sequence>
<name>A0A3P3XKG5_9SPIR</name>
<accession>A0A3P3XKG5</accession>
<dbReference type="AlphaFoldDB" id="A0A3P3XKG5"/>
<feature type="transmembrane region" description="Helical" evidence="1">
    <location>
        <begin position="12"/>
        <end position="30"/>
    </location>
</feature>
<evidence type="ECO:0000313" key="2">
    <source>
        <dbReference type="EMBL" id="SLM14574.1"/>
    </source>
</evidence>
<evidence type="ECO:0008006" key="3">
    <source>
        <dbReference type="Google" id="ProtNLM"/>
    </source>
</evidence>
<evidence type="ECO:0000256" key="1">
    <source>
        <dbReference type="SAM" id="Phobius"/>
    </source>
</evidence>
<protein>
    <recommendedName>
        <fullName evidence="3">Lipoprotein</fullName>
    </recommendedName>
</protein>
<gene>
    <name evidence="2" type="ORF">SPIROBIBN47_340055</name>
</gene>
<dbReference type="EMBL" id="FWDM01000028">
    <property type="protein sequence ID" value="SLM14574.1"/>
    <property type="molecule type" value="Genomic_DNA"/>
</dbReference>
<keyword evidence="1" id="KW-0812">Transmembrane</keyword>
<keyword evidence="1" id="KW-1133">Transmembrane helix</keyword>
<keyword evidence="1" id="KW-0472">Membrane</keyword>
<dbReference type="PROSITE" id="PS51257">
    <property type="entry name" value="PROKAR_LIPOPROTEIN"/>
    <property type="match status" value="1"/>
</dbReference>
<organism evidence="2">
    <name type="scientific">uncultured spirochete</name>
    <dbReference type="NCBI Taxonomy" id="156406"/>
    <lineage>
        <taxon>Bacteria</taxon>
        <taxon>Pseudomonadati</taxon>
        <taxon>Spirochaetota</taxon>
        <taxon>Spirochaetia</taxon>
        <taxon>Spirochaetales</taxon>
        <taxon>environmental samples</taxon>
    </lineage>
</organism>
<reference evidence="2" key="1">
    <citation type="submission" date="2017-02" db="EMBL/GenBank/DDBJ databases">
        <authorList>
            <person name="Regsiter A."/>
            <person name="William W."/>
        </authorList>
    </citation>
    <scope>NUCLEOTIDE SEQUENCE</scope>
    <source>
        <strain evidence="2">Bib</strain>
    </source>
</reference>
<proteinExistence type="predicted"/>